<keyword evidence="6" id="KW-1133">Transmembrane helix</keyword>
<keyword evidence="3" id="KW-0328">Glycosyltransferase</keyword>
<feature type="transmembrane region" description="Helical" evidence="6">
    <location>
        <begin position="254"/>
        <end position="275"/>
    </location>
</feature>
<proteinExistence type="predicted"/>
<keyword evidence="5 6" id="KW-0472">Membrane</keyword>
<evidence type="ECO:0000313" key="9">
    <source>
        <dbReference type="Proteomes" id="UP000387223"/>
    </source>
</evidence>
<dbReference type="GO" id="GO:0016757">
    <property type="term" value="F:glycosyltransferase activity"/>
    <property type="evidence" value="ECO:0007669"/>
    <property type="project" value="UniProtKB-KW"/>
</dbReference>
<keyword evidence="4" id="KW-0808">Transferase</keyword>
<dbReference type="InterPro" id="IPR001173">
    <property type="entry name" value="Glyco_trans_2-like"/>
</dbReference>
<keyword evidence="6" id="KW-0812">Transmembrane</keyword>
<dbReference type="PANTHER" id="PTHR43646:SF2">
    <property type="entry name" value="GLYCOSYLTRANSFERASE 2-LIKE DOMAIN-CONTAINING PROTEIN"/>
    <property type="match status" value="1"/>
</dbReference>
<dbReference type="SUPFAM" id="SSF53448">
    <property type="entry name" value="Nucleotide-diphospho-sugar transferases"/>
    <property type="match status" value="1"/>
</dbReference>
<name>A0A5M3Q4J9_9GAMM</name>
<dbReference type="AlphaFoldDB" id="A0A5M3Q4J9"/>
<evidence type="ECO:0000259" key="7">
    <source>
        <dbReference type="Pfam" id="PF00535"/>
    </source>
</evidence>
<dbReference type="InterPro" id="IPR029044">
    <property type="entry name" value="Nucleotide-diphossugar_trans"/>
</dbReference>
<dbReference type="Proteomes" id="UP000387223">
    <property type="component" value="Unassembled WGS sequence"/>
</dbReference>
<evidence type="ECO:0000256" key="2">
    <source>
        <dbReference type="ARBA" id="ARBA00022475"/>
    </source>
</evidence>
<gene>
    <name evidence="8" type="ORF">MSSD14B_38210</name>
</gene>
<reference evidence="8 9" key="1">
    <citation type="journal article" date="2019" name="J. Gen. Appl. Microbiol.">
        <title>Aerobic degradation of cis-dichloroethene by the marine bacterium Marinobacter salsuginis strain 5N-3.</title>
        <authorList>
            <person name="Inoue Y."/>
            <person name="Fukunaga Y."/>
            <person name="Katsumata H."/>
            <person name="Ohji S."/>
            <person name="Hosoyama A."/>
            <person name="Mori K."/>
            <person name="Ando K."/>
        </authorList>
    </citation>
    <scope>NUCLEOTIDE SEQUENCE [LARGE SCALE GENOMIC DNA]</scope>
    <source>
        <strain evidence="8 9">NBRC 109114</strain>
    </source>
</reference>
<dbReference type="Gene3D" id="3.90.550.10">
    <property type="entry name" value="Spore Coat Polysaccharide Biosynthesis Protein SpsA, Chain A"/>
    <property type="match status" value="1"/>
</dbReference>
<sequence length="312" mass="34920">MSSNVELSFIIPALNEEKNIGNTIHSIHKATGSQACEIIVCDNGSKDRTIEIAESLHATVIVDKFATIAGLRNAGVKNATGAVLVFIDADVQLAEDWLQNLELEIEKWPQDRLIVTGSTCLIPSTSSFVEKNWFAKLTRTATNYINSGHLIVSREMFEKIGGFDQTLKTAEDYDFCQRAKDSNGRLMEAQSLKAYHYGFPTTLWAFCSREAWHGREDFSSLRKFARSKTAITAALNITFLSLSLITYALTFNVFATLVFLFLSIILSLTLTGLKFGMDSPGKFLKTTICCELYLLSRAFSVFYRQTRPSQRE</sequence>
<dbReference type="GO" id="GO:0005886">
    <property type="term" value="C:plasma membrane"/>
    <property type="evidence" value="ECO:0007669"/>
    <property type="project" value="UniProtKB-SubCell"/>
</dbReference>
<dbReference type="PANTHER" id="PTHR43646">
    <property type="entry name" value="GLYCOSYLTRANSFERASE"/>
    <property type="match status" value="1"/>
</dbReference>
<dbReference type="RefSeq" id="WP_153637447.1">
    <property type="nucleotide sequence ID" value="NZ_BGZI01000034.1"/>
</dbReference>
<comment type="caution">
    <text evidence="8">The sequence shown here is derived from an EMBL/GenBank/DDBJ whole genome shotgun (WGS) entry which is preliminary data.</text>
</comment>
<evidence type="ECO:0000256" key="6">
    <source>
        <dbReference type="SAM" id="Phobius"/>
    </source>
</evidence>
<feature type="transmembrane region" description="Helical" evidence="6">
    <location>
        <begin position="229"/>
        <end position="248"/>
    </location>
</feature>
<protein>
    <recommendedName>
        <fullName evidence="7">Glycosyltransferase 2-like domain-containing protein</fullName>
    </recommendedName>
</protein>
<dbReference type="EMBL" id="BGZI01000034">
    <property type="protein sequence ID" value="GBO90153.1"/>
    <property type="molecule type" value="Genomic_DNA"/>
</dbReference>
<evidence type="ECO:0000256" key="3">
    <source>
        <dbReference type="ARBA" id="ARBA00022676"/>
    </source>
</evidence>
<dbReference type="Pfam" id="PF00535">
    <property type="entry name" value="Glycos_transf_2"/>
    <property type="match status" value="1"/>
</dbReference>
<feature type="domain" description="Glycosyltransferase 2-like" evidence="7">
    <location>
        <begin position="8"/>
        <end position="109"/>
    </location>
</feature>
<evidence type="ECO:0000256" key="4">
    <source>
        <dbReference type="ARBA" id="ARBA00022679"/>
    </source>
</evidence>
<accession>A0A5M3Q4J9</accession>
<organism evidence="8 9">
    <name type="scientific">Marinobacter salsuginis</name>
    <dbReference type="NCBI Taxonomy" id="418719"/>
    <lineage>
        <taxon>Bacteria</taxon>
        <taxon>Pseudomonadati</taxon>
        <taxon>Pseudomonadota</taxon>
        <taxon>Gammaproteobacteria</taxon>
        <taxon>Pseudomonadales</taxon>
        <taxon>Marinobacteraceae</taxon>
        <taxon>Marinobacter</taxon>
    </lineage>
</organism>
<evidence type="ECO:0000313" key="8">
    <source>
        <dbReference type="EMBL" id="GBO90153.1"/>
    </source>
</evidence>
<evidence type="ECO:0000256" key="5">
    <source>
        <dbReference type="ARBA" id="ARBA00023136"/>
    </source>
</evidence>
<keyword evidence="2" id="KW-1003">Cell membrane</keyword>
<evidence type="ECO:0000256" key="1">
    <source>
        <dbReference type="ARBA" id="ARBA00004236"/>
    </source>
</evidence>
<comment type="subcellular location">
    <subcellularLocation>
        <location evidence="1">Cell membrane</location>
    </subcellularLocation>
</comment>